<evidence type="ECO:0000256" key="7">
    <source>
        <dbReference type="SAM" id="Phobius"/>
    </source>
</evidence>
<feature type="transmembrane region" description="Helical" evidence="7">
    <location>
        <begin position="427"/>
        <end position="447"/>
    </location>
</feature>
<name>A0A967F1T2_9PROT</name>
<keyword evidence="4 7" id="KW-0812">Transmembrane</keyword>
<evidence type="ECO:0000313" key="10">
    <source>
        <dbReference type="Proteomes" id="UP000761264"/>
    </source>
</evidence>
<evidence type="ECO:0000256" key="3">
    <source>
        <dbReference type="ARBA" id="ARBA00022475"/>
    </source>
</evidence>
<keyword evidence="2" id="KW-0813">Transport</keyword>
<evidence type="ECO:0000313" key="9">
    <source>
        <dbReference type="EMBL" id="NIA71544.1"/>
    </source>
</evidence>
<feature type="transmembrane region" description="Helical" evidence="7">
    <location>
        <begin position="67"/>
        <end position="88"/>
    </location>
</feature>
<feature type="transmembrane region" description="Helical" evidence="7">
    <location>
        <begin position="100"/>
        <end position="121"/>
    </location>
</feature>
<evidence type="ECO:0000256" key="2">
    <source>
        <dbReference type="ARBA" id="ARBA00022448"/>
    </source>
</evidence>
<sequence length="565" mass="61151">MTRRDLLAYLPGLTLLLFLAPVAAGLIGTWLPAFGYFPALEGHAFTLAPWAVLLNHPGLGESLRLTLLSGLLATLVSFLLTIFFLAACHGSRMILAIRGLMAPLLAVPHAAMALGLAFLIAPSGWLVRLVSPWATGWDLPPDVATLQDPNGLALTLGLIMKELPFLLLMTLAALEHSRADERLAIARSLGYGPVMAWMKTVLPAIYRQIRLPIYAVLAYSLSVVDMALILAPLSPPPLAVQVLRWFNDPDLTMRFVAAAGAVLQLLVVVAAIGLWRLAEIIAARLGRIWIAGGRRGGKGRVLHLLIATAIQLLVALAAAGLLAMAIWSVTRRWRYPDALPSALTTDVWARQGHDLIWTTGTTLISGLAAAFIALALVLGCLENEQRRGLSTSTRALWLLYAPLLVPQVAFLFGSQVLSIQIGIDGTWIALVWSHLLFVLPYVFLSLADPYRALDERYSRTALCLGANPNRVFWRVKLPMLLRPILFATAVGFAVSVTQYLPTLFAGGGRFVTLTTEAVSLSAGGDRRVMGVFAFLQAALPLAAFAAALALPKHLARRRVLREQRA</sequence>
<dbReference type="PANTHER" id="PTHR30183">
    <property type="entry name" value="MOLYBDENUM TRANSPORT SYSTEM PERMEASE PROTEIN MODB"/>
    <property type="match status" value="1"/>
</dbReference>
<feature type="transmembrane region" description="Helical" evidence="7">
    <location>
        <begin position="304"/>
        <end position="327"/>
    </location>
</feature>
<dbReference type="PROSITE" id="PS50928">
    <property type="entry name" value="ABC_TM1"/>
    <property type="match status" value="2"/>
</dbReference>
<dbReference type="Gene3D" id="1.10.3720.10">
    <property type="entry name" value="MetI-like"/>
    <property type="match status" value="2"/>
</dbReference>
<keyword evidence="6 7" id="KW-0472">Membrane</keyword>
<feature type="transmembrane region" description="Helical" evidence="7">
    <location>
        <begin position="480"/>
        <end position="500"/>
    </location>
</feature>
<keyword evidence="10" id="KW-1185">Reference proteome</keyword>
<dbReference type="PANTHER" id="PTHR30183:SF6">
    <property type="entry name" value="INNER MEMBRANE ABC TRANSPORTER PERMEASE PROTEIN YNJC"/>
    <property type="match status" value="1"/>
</dbReference>
<dbReference type="CDD" id="cd06261">
    <property type="entry name" value="TM_PBP2"/>
    <property type="match status" value="1"/>
</dbReference>
<dbReference type="SUPFAM" id="SSF161098">
    <property type="entry name" value="MetI-like"/>
    <property type="match status" value="2"/>
</dbReference>
<dbReference type="Proteomes" id="UP000761264">
    <property type="component" value="Unassembled WGS sequence"/>
</dbReference>
<comment type="subcellular location">
    <subcellularLocation>
        <location evidence="1">Cell membrane</location>
        <topology evidence="1">Multi-pass membrane protein</topology>
    </subcellularLocation>
</comment>
<dbReference type="GO" id="GO:0055085">
    <property type="term" value="P:transmembrane transport"/>
    <property type="evidence" value="ECO:0007669"/>
    <property type="project" value="InterPro"/>
</dbReference>
<feature type="domain" description="ABC transmembrane type-1" evidence="8">
    <location>
        <begin position="59"/>
        <end position="274"/>
    </location>
</feature>
<dbReference type="RefSeq" id="WP_167229272.1">
    <property type="nucleotide sequence ID" value="NZ_JAAQPH010000023.1"/>
</dbReference>
<keyword evidence="5 7" id="KW-1133">Transmembrane helix</keyword>
<proteinExistence type="predicted"/>
<accession>A0A967F1T2</accession>
<evidence type="ECO:0000256" key="6">
    <source>
        <dbReference type="ARBA" id="ARBA00023136"/>
    </source>
</evidence>
<protein>
    <submittedName>
        <fullName evidence="9">ABC transporter permease subunit</fullName>
    </submittedName>
</protein>
<evidence type="ECO:0000256" key="1">
    <source>
        <dbReference type="ARBA" id="ARBA00004651"/>
    </source>
</evidence>
<feature type="domain" description="ABC transmembrane type-1" evidence="8">
    <location>
        <begin position="355"/>
        <end position="550"/>
    </location>
</feature>
<dbReference type="InterPro" id="IPR035906">
    <property type="entry name" value="MetI-like_sf"/>
</dbReference>
<feature type="transmembrane region" description="Helical" evidence="7">
    <location>
        <begin position="253"/>
        <end position="278"/>
    </location>
</feature>
<dbReference type="AlphaFoldDB" id="A0A967F1T2"/>
<evidence type="ECO:0000256" key="5">
    <source>
        <dbReference type="ARBA" id="ARBA00022989"/>
    </source>
</evidence>
<feature type="transmembrane region" description="Helical" evidence="7">
    <location>
        <begin position="528"/>
        <end position="550"/>
    </location>
</feature>
<reference evidence="9" key="1">
    <citation type="submission" date="2020-03" db="EMBL/GenBank/DDBJ databases">
        <title>Genome of Pelagibius litoralis DSM 21314T.</title>
        <authorList>
            <person name="Wang G."/>
        </authorList>
    </citation>
    <scope>NUCLEOTIDE SEQUENCE</scope>
    <source>
        <strain evidence="9">DSM 21314</strain>
    </source>
</reference>
<feature type="transmembrane region" description="Helical" evidence="7">
    <location>
        <begin position="211"/>
        <end position="233"/>
    </location>
</feature>
<keyword evidence="3" id="KW-1003">Cell membrane</keyword>
<dbReference type="EMBL" id="JAAQPH010000023">
    <property type="protein sequence ID" value="NIA71544.1"/>
    <property type="molecule type" value="Genomic_DNA"/>
</dbReference>
<dbReference type="GO" id="GO:0005886">
    <property type="term" value="C:plasma membrane"/>
    <property type="evidence" value="ECO:0007669"/>
    <property type="project" value="UniProtKB-SubCell"/>
</dbReference>
<gene>
    <name evidence="9" type="ORF">HBA54_23410</name>
</gene>
<evidence type="ECO:0000259" key="8">
    <source>
        <dbReference type="PROSITE" id="PS50928"/>
    </source>
</evidence>
<feature type="transmembrane region" description="Helical" evidence="7">
    <location>
        <begin position="398"/>
        <end position="421"/>
    </location>
</feature>
<feature type="transmembrane region" description="Helical" evidence="7">
    <location>
        <begin position="152"/>
        <end position="174"/>
    </location>
</feature>
<dbReference type="InterPro" id="IPR000515">
    <property type="entry name" value="MetI-like"/>
</dbReference>
<comment type="caution">
    <text evidence="9">The sequence shown here is derived from an EMBL/GenBank/DDBJ whole genome shotgun (WGS) entry which is preliminary data.</text>
</comment>
<organism evidence="9 10">
    <name type="scientific">Pelagibius litoralis</name>
    <dbReference type="NCBI Taxonomy" id="374515"/>
    <lineage>
        <taxon>Bacteria</taxon>
        <taxon>Pseudomonadati</taxon>
        <taxon>Pseudomonadota</taxon>
        <taxon>Alphaproteobacteria</taxon>
        <taxon>Rhodospirillales</taxon>
        <taxon>Rhodovibrionaceae</taxon>
        <taxon>Pelagibius</taxon>
    </lineage>
</organism>
<evidence type="ECO:0000256" key="4">
    <source>
        <dbReference type="ARBA" id="ARBA00022692"/>
    </source>
</evidence>
<feature type="transmembrane region" description="Helical" evidence="7">
    <location>
        <begin position="355"/>
        <end position="378"/>
    </location>
</feature>